<protein>
    <recommendedName>
        <fullName evidence="4">Lipoprotein</fullName>
    </recommendedName>
</protein>
<organism evidence="2 3">
    <name type="scientific">Brevibacterium spongiae</name>
    <dbReference type="NCBI Taxonomy" id="2909672"/>
    <lineage>
        <taxon>Bacteria</taxon>
        <taxon>Bacillati</taxon>
        <taxon>Actinomycetota</taxon>
        <taxon>Actinomycetes</taxon>
        <taxon>Micrococcales</taxon>
        <taxon>Brevibacteriaceae</taxon>
        <taxon>Brevibacterium</taxon>
    </lineage>
</organism>
<reference evidence="2" key="1">
    <citation type="submission" date="2022-03" db="EMBL/GenBank/DDBJ databases">
        <title>Brevibacterium spongiae sp. nov., isolated from marine sponge.</title>
        <authorList>
            <person name="Li Z."/>
            <person name="Zhang M."/>
        </authorList>
    </citation>
    <scope>NUCLEOTIDE SEQUENCE</scope>
    <source>
        <strain evidence="2">WHS-Z9</strain>
    </source>
</reference>
<dbReference type="Proteomes" id="UP001064879">
    <property type="component" value="Chromosome"/>
</dbReference>
<dbReference type="PROSITE" id="PS51257">
    <property type="entry name" value="PROKAR_LIPOPROTEIN"/>
    <property type="match status" value="1"/>
</dbReference>
<name>A0ABY5SP62_9MICO</name>
<feature type="chain" id="PRO_5045975532" description="Lipoprotein" evidence="1">
    <location>
        <begin position="37"/>
        <end position="125"/>
    </location>
</feature>
<keyword evidence="3" id="KW-1185">Reference proteome</keyword>
<evidence type="ECO:0000313" key="3">
    <source>
        <dbReference type="Proteomes" id="UP001064879"/>
    </source>
</evidence>
<feature type="signal peptide" evidence="1">
    <location>
        <begin position="1"/>
        <end position="36"/>
    </location>
</feature>
<keyword evidence="1" id="KW-0732">Signal</keyword>
<sequence>MTQIRCSGTRLGFAVAVVSAVVVALSACGTSKPTLAGIWQPDDGSGTKTINEDGSCSGMYYDSGKPLDIGGVATCTLGDKASDGAYSLVVRQPPNEATYLIKFDDDDTAVLMSGSGSPIVTLSRM</sequence>
<accession>A0ABY5SP62</accession>
<dbReference type="EMBL" id="CP093443">
    <property type="protein sequence ID" value="UVI36345.1"/>
    <property type="molecule type" value="Genomic_DNA"/>
</dbReference>
<evidence type="ECO:0008006" key="4">
    <source>
        <dbReference type="Google" id="ProtNLM"/>
    </source>
</evidence>
<dbReference type="RefSeq" id="WP_265418946.1">
    <property type="nucleotide sequence ID" value="NZ_CP093443.1"/>
</dbReference>
<evidence type="ECO:0000256" key="1">
    <source>
        <dbReference type="SAM" id="SignalP"/>
    </source>
</evidence>
<gene>
    <name evidence="2" type="ORF">L1F31_01360</name>
</gene>
<evidence type="ECO:0000313" key="2">
    <source>
        <dbReference type="EMBL" id="UVI36345.1"/>
    </source>
</evidence>
<proteinExistence type="predicted"/>